<feature type="chain" id="PRO_5023025990" evidence="1">
    <location>
        <begin position="24"/>
        <end position="445"/>
    </location>
</feature>
<evidence type="ECO:0000256" key="1">
    <source>
        <dbReference type="SAM" id="SignalP"/>
    </source>
</evidence>
<dbReference type="EMBL" id="CP042912">
    <property type="protein sequence ID" value="QEG24538.1"/>
    <property type="molecule type" value="Genomic_DNA"/>
</dbReference>
<dbReference type="SUPFAM" id="SSF50998">
    <property type="entry name" value="Quinoprotein alcohol dehydrogenase-like"/>
    <property type="match status" value="1"/>
</dbReference>
<evidence type="ECO:0000313" key="3">
    <source>
        <dbReference type="EMBL" id="QEG24538.1"/>
    </source>
</evidence>
<feature type="domain" description="Pyrrolo-quinoline quinone repeat" evidence="2">
    <location>
        <begin position="120"/>
        <end position="279"/>
    </location>
</feature>
<dbReference type="Gene3D" id="2.130.10.10">
    <property type="entry name" value="YVTN repeat-like/Quinoprotein amine dehydrogenase"/>
    <property type="match status" value="2"/>
</dbReference>
<dbReference type="KEGG" id="mff:MFFC18_44580"/>
<dbReference type="PANTHER" id="PTHR34512:SF30">
    <property type="entry name" value="OUTER MEMBRANE PROTEIN ASSEMBLY FACTOR BAMB"/>
    <property type="match status" value="1"/>
</dbReference>
<evidence type="ECO:0000313" key="4">
    <source>
        <dbReference type="Proteomes" id="UP000322214"/>
    </source>
</evidence>
<dbReference type="OrthoDB" id="244732at2"/>
<keyword evidence="4" id="KW-1185">Reference proteome</keyword>
<accession>A0A5B9PDQ7</accession>
<dbReference type="Proteomes" id="UP000322214">
    <property type="component" value="Chromosome"/>
</dbReference>
<dbReference type="InterPro" id="IPR011047">
    <property type="entry name" value="Quinoprotein_ADH-like_sf"/>
</dbReference>
<dbReference type="SMART" id="SM00564">
    <property type="entry name" value="PQQ"/>
    <property type="match status" value="4"/>
</dbReference>
<feature type="signal peptide" evidence="1">
    <location>
        <begin position="1"/>
        <end position="23"/>
    </location>
</feature>
<keyword evidence="1" id="KW-0732">Signal</keyword>
<dbReference type="AlphaFoldDB" id="A0A5B9PDQ7"/>
<evidence type="ECO:0000259" key="2">
    <source>
        <dbReference type="Pfam" id="PF13360"/>
    </source>
</evidence>
<gene>
    <name evidence="3" type="ORF">MFFC18_44580</name>
</gene>
<protein>
    <submittedName>
        <fullName evidence="3">Outer membrane biogenesis protein BamB</fullName>
    </submittedName>
</protein>
<name>A0A5B9PDQ7_9BACT</name>
<reference evidence="3 4" key="1">
    <citation type="submission" date="2019-08" db="EMBL/GenBank/DDBJ databases">
        <title>Deep-cultivation of Planctomycetes and their phenomic and genomic characterization uncovers novel biology.</title>
        <authorList>
            <person name="Wiegand S."/>
            <person name="Jogler M."/>
            <person name="Boedeker C."/>
            <person name="Pinto D."/>
            <person name="Vollmers J."/>
            <person name="Rivas-Marin E."/>
            <person name="Kohn T."/>
            <person name="Peeters S.H."/>
            <person name="Heuer A."/>
            <person name="Rast P."/>
            <person name="Oberbeckmann S."/>
            <person name="Bunk B."/>
            <person name="Jeske O."/>
            <person name="Meyerdierks A."/>
            <person name="Storesund J.E."/>
            <person name="Kallscheuer N."/>
            <person name="Luecker S."/>
            <person name="Lage O.M."/>
            <person name="Pohl T."/>
            <person name="Merkel B.J."/>
            <person name="Hornburger P."/>
            <person name="Mueller R.-W."/>
            <person name="Bruemmer F."/>
            <person name="Labrenz M."/>
            <person name="Spormann A.M."/>
            <person name="Op den Camp H."/>
            <person name="Overmann J."/>
            <person name="Amann R."/>
            <person name="Jetten M.S.M."/>
            <person name="Mascher T."/>
            <person name="Medema M.H."/>
            <person name="Devos D.P."/>
            <person name="Kaster A.-K."/>
            <person name="Ovreas L."/>
            <person name="Rohde M."/>
            <person name="Galperin M.Y."/>
            <person name="Jogler C."/>
        </authorList>
    </citation>
    <scope>NUCLEOTIDE SEQUENCE [LARGE SCALE GENOMIC DNA]</scope>
    <source>
        <strain evidence="3 4">FC18</strain>
    </source>
</reference>
<dbReference type="InterPro" id="IPR015943">
    <property type="entry name" value="WD40/YVTN_repeat-like_dom_sf"/>
</dbReference>
<proteinExistence type="predicted"/>
<dbReference type="InterPro" id="IPR002372">
    <property type="entry name" value="PQQ_rpt_dom"/>
</dbReference>
<sequence precursor="true">MNSLSKVLFVLMVASLVADSLCAQNSETSAGPAHRWAQWRGPVGTGEAAANADPPTRWSESENIKWKTPVSGLGHSTPVVWDDHIFLTSALPVGEKFEPIADGRPGSHDNLKVSQRHRYLVTAVDRESGKVLWEKAVNENVPHEGGHDSSSLAAASLVTDGAHVYAYFGSHGLFCLDFEGNVVWDRKFEPMHSKHGHGEGSSPALANGLIAINRDQEAQSYLLVLDAKTGEEKWRSDRAEVTSWSSPAFIKQDGTTQLVVAGTNRVRGYDPQSGEVIWECGGLSNNVVATPLYADGMLYCASSYEIRSLLAIKLDGAKGDITGSENVVWQTAERTPYVPSPLLYQGNLFFLRHYQGILSVLDAKTGEETAGPFRMQGFNEIYASPMAAANRVYIVCRSGATLVIDSTALPKVLGMNLLDDSFSASPIAVGNQLLLRGEKFLYCIE</sequence>
<dbReference type="RefSeq" id="WP_075083889.1">
    <property type="nucleotide sequence ID" value="NZ_CP042912.1"/>
</dbReference>
<dbReference type="PANTHER" id="PTHR34512">
    <property type="entry name" value="CELL SURFACE PROTEIN"/>
    <property type="match status" value="1"/>
</dbReference>
<dbReference type="STRING" id="980251.GCA_001642875_01111"/>
<dbReference type="Pfam" id="PF13360">
    <property type="entry name" value="PQQ_2"/>
    <property type="match status" value="1"/>
</dbReference>
<dbReference type="InterPro" id="IPR018391">
    <property type="entry name" value="PQQ_b-propeller_rpt"/>
</dbReference>
<organism evidence="3 4">
    <name type="scientific">Mariniblastus fucicola</name>
    <dbReference type="NCBI Taxonomy" id="980251"/>
    <lineage>
        <taxon>Bacteria</taxon>
        <taxon>Pseudomonadati</taxon>
        <taxon>Planctomycetota</taxon>
        <taxon>Planctomycetia</taxon>
        <taxon>Pirellulales</taxon>
        <taxon>Pirellulaceae</taxon>
        <taxon>Mariniblastus</taxon>
    </lineage>
</organism>